<evidence type="ECO:0000259" key="1">
    <source>
        <dbReference type="Pfam" id="PF00117"/>
    </source>
</evidence>
<dbReference type="InterPro" id="IPR029062">
    <property type="entry name" value="Class_I_gatase-like"/>
</dbReference>
<dbReference type="Pfam" id="PF00117">
    <property type="entry name" value="GATase"/>
    <property type="match status" value="1"/>
</dbReference>
<dbReference type="Gene3D" id="3.40.50.880">
    <property type="match status" value="1"/>
</dbReference>
<evidence type="ECO:0000313" key="2">
    <source>
        <dbReference type="EMBL" id="GAN45354.1"/>
    </source>
</evidence>
<dbReference type="AlphaFoldDB" id="A0A0K8QJN1"/>
<feature type="domain" description="Glutamine amidotransferase" evidence="1">
    <location>
        <begin position="22"/>
        <end position="182"/>
    </location>
</feature>
<dbReference type="InterPro" id="IPR044992">
    <property type="entry name" value="ChyE-like"/>
</dbReference>
<name>A0A0K8QJN1_9GAMM</name>
<proteinExistence type="predicted"/>
<dbReference type="InterPro" id="IPR017926">
    <property type="entry name" value="GATASE"/>
</dbReference>
<gene>
    <name evidence="2" type="ORF">MBSD_1901</name>
    <name evidence="3" type="ORF">MBSD_n0194</name>
</gene>
<keyword evidence="3" id="KW-0315">Glutamine amidotransferase</keyword>
<dbReference type="Proteomes" id="UP000253740">
    <property type="component" value="Unassembled WGS sequence"/>
</dbReference>
<dbReference type="NCBIfam" id="NF005458">
    <property type="entry name" value="PRK07053.1"/>
    <property type="match status" value="1"/>
</dbReference>
<protein>
    <submittedName>
        <fullName evidence="3">Glutamine amidotransferase</fullName>
    </submittedName>
</protein>
<dbReference type="SUPFAM" id="SSF52317">
    <property type="entry name" value="Class I glutamine amidotransferase-like"/>
    <property type="match status" value="1"/>
</dbReference>
<dbReference type="HOGENOM" id="CLU_054974_3_1_6"/>
<dbReference type="STRING" id="1475481.GCA_000953855_00195"/>
<accession>A0A0K8QJN1</accession>
<reference evidence="3" key="2">
    <citation type="submission" date="2015-08" db="EMBL/GenBank/DDBJ databases">
        <title>Complete DNA Sequence of Pseudomonas syringae pv. actinidiae, the Causal Agent of Kiwifruit Canker Disease.</title>
        <authorList>
            <person name="Rikkerink E.H.A."/>
            <person name="Fineran P.C."/>
        </authorList>
    </citation>
    <scope>NUCLEOTIDE SEQUENCE</scope>
    <source>
        <strain evidence="3">SkMP5</strain>
    </source>
</reference>
<keyword evidence="3" id="KW-0808">Transferase</keyword>
<dbReference type="OrthoDB" id="9813383at2"/>
<organism evidence="3">
    <name type="scientific">Mizugakiibacter sediminis</name>
    <dbReference type="NCBI Taxonomy" id="1475481"/>
    <lineage>
        <taxon>Bacteria</taxon>
        <taxon>Pseudomonadati</taxon>
        <taxon>Pseudomonadota</taxon>
        <taxon>Gammaproteobacteria</taxon>
        <taxon>Lysobacterales</taxon>
        <taxon>Rhodanobacteraceae</taxon>
        <taxon>Mizugakiibacter</taxon>
    </lineage>
</organism>
<evidence type="ECO:0000313" key="3">
    <source>
        <dbReference type="EMBL" id="GAP64911.1"/>
    </source>
</evidence>
<evidence type="ECO:0000313" key="4">
    <source>
        <dbReference type="Proteomes" id="UP000253740"/>
    </source>
</evidence>
<dbReference type="PANTHER" id="PTHR42695:SF5">
    <property type="entry name" value="GLUTAMINE AMIDOTRANSFERASE YLR126C-RELATED"/>
    <property type="match status" value="1"/>
</dbReference>
<dbReference type="GO" id="GO:0005829">
    <property type="term" value="C:cytosol"/>
    <property type="evidence" value="ECO:0007669"/>
    <property type="project" value="TreeGrafter"/>
</dbReference>
<dbReference type="EMBL" id="DF970136">
    <property type="protein sequence ID" value="GAP64911.1"/>
    <property type="molecule type" value="Genomic_DNA"/>
</dbReference>
<dbReference type="CDD" id="cd01741">
    <property type="entry name" value="GATase1_1"/>
    <property type="match status" value="1"/>
</dbReference>
<dbReference type="PROSITE" id="PS51273">
    <property type="entry name" value="GATASE_TYPE_1"/>
    <property type="match status" value="1"/>
</dbReference>
<dbReference type="PANTHER" id="PTHR42695">
    <property type="entry name" value="GLUTAMINE AMIDOTRANSFERASE YLR126C-RELATED"/>
    <property type="match status" value="1"/>
</dbReference>
<dbReference type="RefSeq" id="WP_062534218.1">
    <property type="nucleotide sequence ID" value="NZ_DF970136.1"/>
</dbReference>
<dbReference type="GO" id="GO:0016740">
    <property type="term" value="F:transferase activity"/>
    <property type="evidence" value="ECO:0007669"/>
    <property type="project" value="UniProtKB-KW"/>
</dbReference>
<reference evidence="2" key="1">
    <citation type="submission" date="2015-03" db="EMBL/GenBank/DDBJ databases">
        <title>Draft genome sequence of Mizugakiibacter sediminis skMP5.</title>
        <authorList>
            <person name="Watanabe T."/>
            <person name="Kojima H."/>
            <person name="Fukui M."/>
        </authorList>
    </citation>
    <scope>NUCLEOTIDE SEQUENCE</scope>
    <source>
        <strain evidence="2">SkMP5</strain>
    </source>
</reference>
<dbReference type="EMBL" id="DF952380">
    <property type="protein sequence ID" value="GAN45354.1"/>
    <property type="molecule type" value="Genomic_DNA"/>
</dbReference>
<sequence length="232" mass="24818">MPEAVAIRHVAFEGLGSLAPVLERRGLRVRYLEAGVDALRDADIADAALLIVLGGPIGAYEDDRYPFLRDELALIEARLRAGRPLLGICLGAQLIARALGARVYPSGVKEIGWSPLALSDAGRASPLRHLDGRAVLHWHGDTFDLPAGAQRLASTPACAQQAYALGTQVLGVQFHMEAHGAELERWLIGHAVELAHAGIDLEALRADTRRHDAALTAASAQVLDQWLDATDA</sequence>
<keyword evidence="4" id="KW-1185">Reference proteome</keyword>